<evidence type="ECO:0000313" key="1">
    <source>
        <dbReference type="EMBL" id="KAJ7997193.1"/>
    </source>
</evidence>
<reference evidence="1" key="1">
    <citation type="submission" date="2021-05" db="EMBL/GenBank/DDBJ databases">
        <authorList>
            <person name="Pan Q."/>
            <person name="Jouanno E."/>
            <person name="Zahm M."/>
            <person name="Klopp C."/>
            <person name="Cabau C."/>
            <person name="Louis A."/>
            <person name="Berthelot C."/>
            <person name="Parey E."/>
            <person name="Roest Crollius H."/>
            <person name="Montfort J."/>
            <person name="Robinson-Rechavi M."/>
            <person name="Bouchez O."/>
            <person name="Lampietro C."/>
            <person name="Lopez Roques C."/>
            <person name="Donnadieu C."/>
            <person name="Postlethwait J."/>
            <person name="Bobe J."/>
            <person name="Dillon D."/>
            <person name="Chandos A."/>
            <person name="von Hippel F."/>
            <person name="Guiguen Y."/>
        </authorList>
    </citation>
    <scope>NUCLEOTIDE SEQUENCE</scope>
    <source>
        <strain evidence="1">YG-Jan2019</strain>
    </source>
</reference>
<dbReference type="Proteomes" id="UP001157502">
    <property type="component" value="Chromosome 19"/>
</dbReference>
<evidence type="ECO:0000313" key="2">
    <source>
        <dbReference type="Proteomes" id="UP001157502"/>
    </source>
</evidence>
<organism evidence="1 2">
    <name type="scientific">Dallia pectoralis</name>
    <name type="common">Alaska blackfish</name>
    <dbReference type="NCBI Taxonomy" id="75939"/>
    <lineage>
        <taxon>Eukaryota</taxon>
        <taxon>Metazoa</taxon>
        <taxon>Chordata</taxon>
        <taxon>Craniata</taxon>
        <taxon>Vertebrata</taxon>
        <taxon>Euteleostomi</taxon>
        <taxon>Actinopterygii</taxon>
        <taxon>Neopterygii</taxon>
        <taxon>Teleostei</taxon>
        <taxon>Protacanthopterygii</taxon>
        <taxon>Esociformes</taxon>
        <taxon>Umbridae</taxon>
        <taxon>Dallia</taxon>
    </lineage>
</organism>
<keyword evidence="2" id="KW-1185">Reference proteome</keyword>
<protein>
    <submittedName>
        <fullName evidence="1">Uncharacterized protein</fullName>
    </submittedName>
</protein>
<name>A0ACC2G0C5_DALPE</name>
<sequence>MLLRITFLSALLACFLLSGFALESKKKRPGETDKEKKLSSLIRAKKDFKVGRGTLNTFREVTKDAKVRREKKIEALTRNKDKETLSSKRGTVPRKDVGCASIGGICQRSSYICQGRYLKDKCTGPETHQCCLPAGAWSVLCDGYHNNRVRACDVFGCGGFNSRRDGDGVRKGVDVVCDDYGVVNAPFSGTLGGPVAGVQYDGVILSNSEHCVKIFNIRPYRYTGPVSQGESLGYLLPLQDRFSGITSHLELQMCDHSDPTPYI</sequence>
<accession>A0ACC2G0C5</accession>
<comment type="caution">
    <text evidence="1">The sequence shown here is derived from an EMBL/GenBank/DDBJ whole genome shotgun (WGS) entry which is preliminary data.</text>
</comment>
<dbReference type="EMBL" id="CM055746">
    <property type="protein sequence ID" value="KAJ7997193.1"/>
    <property type="molecule type" value="Genomic_DNA"/>
</dbReference>
<gene>
    <name evidence="1" type="ORF">DPEC_G00226410</name>
</gene>
<proteinExistence type="predicted"/>